<name>A0ABR4PTS2_9HELO</name>
<dbReference type="InterPro" id="IPR023631">
    <property type="entry name" value="Amidase_dom"/>
</dbReference>
<dbReference type="Proteomes" id="UP001629113">
    <property type="component" value="Unassembled WGS sequence"/>
</dbReference>
<gene>
    <name evidence="4" type="ORF">PVAG01_00271</name>
</gene>
<feature type="domain" description="Amidase" evidence="2">
    <location>
        <begin position="235"/>
        <end position="538"/>
    </location>
</feature>
<keyword evidence="1" id="KW-0732">Signal</keyword>
<protein>
    <submittedName>
        <fullName evidence="4">Amidase</fullName>
    </submittedName>
</protein>
<evidence type="ECO:0000259" key="2">
    <source>
        <dbReference type="Pfam" id="PF01425"/>
    </source>
</evidence>
<reference evidence="4 5" key="1">
    <citation type="submission" date="2024-06" db="EMBL/GenBank/DDBJ databases">
        <title>Complete genome of Phlyctema vagabunda strain 19-DSS-EL-015.</title>
        <authorList>
            <person name="Fiorenzani C."/>
        </authorList>
    </citation>
    <scope>NUCLEOTIDE SEQUENCE [LARGE SCALE GENOMIC DNA]</scope>
    <source>
        <strain evidence="4 5">19-DSS-EL-015</strain>
    </source>
</reference>
<evidence type="ECO:0000259" key="3">
    <source>
        <dbReference type="Pfam" id="PF26053"/>
    </source>
</evidence>
<feature type="signal peptide" evidence="1">
    <location>
        <begin position="1"/>
        <end position="17"/>
    </location>
</feature>
<dbReference type="PANTHER" id="PTHR46310">
    <property type="entry name" value="AMIDASE 1"/>
    <property type="match status" value="1"/>
</dbReference>
<comment type="caution">
    <text evidence="4">The sequence shown here is derived from an EMBL/GenBank/DDBJ whole genome shotgun (WGS) entry which is preliminary data.</text>
</comment>
<feature type="chain" id="PRO_5046663580" evidence="1">
    <location>
        <begin position="18"/>
        <end position="681"/>
    </location>
</feature>
<dbReference type="SUPFAM" id="SSF75304">
    <property type="entry name" value="Amidase signature (AS) enzymes"/>
    <property type="match status" value="1"/>
</dbReference>
<dbReference type="EMBL" id="JBFCZG010000001">
    <property type="protein sequence ID" value="KAL3426762.1"/>
    <property type="molecule type" value="Genomic_DNA"/>
</dbReference>
<evidence type="ECO:0000313" key="4">
    <source>
        <dbReference type="EMBL" id="KAL3426762.1"/>
    </source>
</evidence>
<dbReference type="Pfam" id="PF26053">
    <property type="entry name" value="DUF8016"/>
    <property type="match status" value="1"/>
</dbReference>
<proteinExistence type="predicted"/>
<evidence type="ECO:0000313" key="5">
    <source>
        <dbReference type="Proteomes" id="UP001629113"/>
    </source>
</evidence>
<dbReference type="PANTHER" id="PTHR46310:SF7">
    <property type="entry name" value="AMIDASE 1"/>
    <property type="match status" value="1"/>
</dbReference>
<dbReference type="Gene3D" id="3.90.1300.10">
    <property type="entry name" value="Amidase signature (AS) domain"/>
    <property type="match status" value="1"/>
</dbReference>
<evidence type="ECO:0000256" key="1">
    <source>
        <dbReference type="SAM" id="SignalP"/>
    </source>
</evidence>
<organism evidence="4 5">
    <name type="scientific">Phlyctema vagabunda</name>
    <dbReference type="NCBI Taxonomy" id="108571"/>
    <lineage>
        <taxon>Eukaryota</taxon>
        <taxon>Fungi</taxon>
        <taxon>Dikarya</taxon>
        <taxon>Ascomycota</taxon>
        <taxon>Pezizomycotina</taxon>
        <taxon>Leotiomycetes</taxon>
        <taxon>Helotiales</taxon>
        <taxon>Dermateaceae</taxon>
        <taxon>Phlyctema</taxon>
    </lineage>
</organism>
<dbReference type="Pfam" id="PF01425">
    <property type="entry name" value="Amidase"/>
    <property type="match status" value="1"/>
</dbReference>
<dbReference type="InterPro" id="IPR058329">
    <property type="entry name" value="Arp1_N"/>
</dbReference>
<accession>A0ABR4PTS2</accession>
<feature type="domain" description="Scytalone dehydratase-like protein Arp1 N-terminal" evidence="3">
    <location>
        <begin position="56"/>
        <end position="188"/>
    </location>
</feature>
<sequence length="681" mass="74552">MVLQILAVLALALLTSGAPLKRNVYSHLETTAYGDAVFELGNITYLANVRFPIAAAGGRSSQVYETSSSLVLFTVVVTEEKLITGEYLEDTIEQYLEADDVYTEDFLEGIYIKSLVEDSVLDPSALEYLANHSISRLFIDISFSKHSSNITGDFAVTVVETPSDIVIPAGPYTVSISTERIAFSSVFRLYPDEYRDFLYGTYDSNIGDGSRTAFTTFQPNFEYPMIPVPSRIYSQNDTRPMAGQRVAVKDLFDVHGLKTSAGSQAWAAITPVANGTAPCIQRIIDLGGIIVGKYKMAQFASGADPWDWQDVHYPWNPRGDGYLTCASSSSGGGCSIAAYDWLDFAIGSDTGSSMRRPAAVSGTYGNRPSQGMMDLTRVIPLGDATDTVGVFSRDPLKWVKFAKAWYSPGLHQDSSITGLPALTVSDTKAWPKRVLYPVDYFPMANPAAEALVQKFLGNLSQIFDMRVENFNLTSTLEAKVRFSQVTYALNIINSYHQYQVIVKPLVNAWKALYNGRFPPVDPQWRSSWRIFNETTTTATVHAAAVKKRAEAVAWSEENLLYATADSCSESMIILDIGTGGLPSFREQDLNTDNPAATFLAVVPPDALVGAGGICPAFGCADYTVPIGQVPYFSNVTFHTEFVPVTVNLAVNRGCDFMLFNMIEKLAQKGVLKTVKTGRTAF</sequence>
<dbReference type="InterPro" id="IPR036928">
    <property type="entry name" value="AS_sf"/>
</dbReference>
<keyword evidence="5" id="KW-1185">Reference proteome</keyword>